<comment type="catalytic activity">
    <reaction evidence="12">
        <text>Preferential cleavage: (Ac)2-L-Lys-D-Ala-|-D-Ala. Also transpeptidation of peptidyl-alanyl moieties that are N-acyl substituents of D-alanine.</text>
        <dbReference type="EC" id="3.4.16.4"/>
    </reaction>
</comment>
<dbReference type="PRINTS" id="PR00725">
    <property type="entry name" value="DADACBPTASE1"/>
</dbReference>
<evidence type="ECO:0000256" key="4">
    <source>
        <dbReference type="ARBA" id="ARBA00012448"/>
    </source>
</evidence>
<evidence type="ECO:0000313" key="16">
    <source>
        <dbReference type="EMBL" id="MCA6062000.1"/>
    </source>
</evidence>
<feature type="domain" description="Peptidase S11 D-Ala-D-Ala carboxypeptidase A C-terminal" evidence="15">
    <location>
        <begin position="269"/>
        <end position="359"/>
    </location>
</feature>
<evidence type="ECO:0000313" key="17">
    <source>
        <dbReference type="Proteomes" id="UP000714380"/>
    </source>
</evidence>
<keyword evidence="10" id="KW-0573">Peptidoglycan synthesis</keyword>
<dbReference type="InterPro" id="IPR001967">
    <property type="entry name" value="Peptidase_S11_N"/>
</dbReference>
<dbReference type="InterPro" id="IPR015956">
    <property type="entry name" value="Peniciliin-bd_prot_C_sf"/>
</dbReference>
<keyword evidence="6" id="KW-0645">Protease</keyword>
<dbReference type="SUPFAM" id="SSF69189">
    <property type="entry name" value="Penicillin-binding protein associated domain"/>
    <property type="match status" value="1"/>
</dbReference>
<evidence type="ECO:0000256" key="13">
    <source>
        <dbReference type="RuleBase" id="RU004016"/>
    </source>
</evidence>
<evidence type="ECO:0000256" key="9">
    <source>
        <dbReference type="ARBA" id="ARBA00022960"/>
    </source>
</evidence>
<dbReference type="Pfam" id="PF07943">
    <property type="entry name" value="PBP5_C"/>
    <property type="match status" value="1"/>
</dbReference>
<accession>A0ABS7ZNU0</accession>
<dbReference type="InterPro" id="IPR018044">
    <property type="entry name" value="Peptidase_S11"/>
</dbReference>
<evidence type="ECO:0000256" key="12">
    <source>
        <dbReference type="ARBA" id="ARBA00034000"/>
    </source>
</evidence>
<name>A0ABS7ZNU0_9GAMM</name>
<keyword evidence="17" id="KW-1185">Reference proteome</keyword>
<dbReference type="GO" id="GO:0004180">
    <property type="term" value="F:carboxypeptidase activity"/>
    <property type="evidence" value="ECO:0007669"/>
    <property type="project" value="UniProtKB-KW"/>
</dbReference>
<dbReference type="InterPro" id="IPR037167">
    <property type="entry name" value="Peptidase_S11_C_sf"/>
</dbReference>
<evidence type="ECO:0000256" key="11">
    <source>
        <dbReference type="ARBA" id="ARBA00023316"/>
    </source>
</evidence>
<dbReference type="Gene3D" id="2.60.410.10">
    <property type="entry name" value="D-Ala-D-Ala carboxypeptidase, C-terminal domain"/>
    <property type="match status" value="1"/>
</dbReference>
<comment type="caution">
    <text evidence="16">The sequence shown here is derived from an EMBL/GenBank/DDBJ whole genome shotgun (WGS) entry which is preliminary data.</text>
</comment>
<comment type="function">
    <text evidence="1">Removes C-terminal D-alanyl residues from sugar-peptide cell wall precursors.</text>
</comment>
<keyword evidence="8" id="KW-0378">Hydrolase</keyword>
<keyword evidence="9" id="KW-0133">Cell shape</keyword>
<evidence type="ECO:0000256" key="14">
    <source>
        <dbReference type="SAM" id="SignalP"/>
    </source>
</evidence>
<evidence type="ECO:0000256" key="8">
    <source>
        <dbReference type="ARBA" id="ARBA00022801"/>
    </source>
</evidence>
<dbReference type="PANTHER" id="PTHR21581">
    <property type="entry name" value="D-ALANYL-D-ALANINE CARBOXYPEPTIDASE"/>
    <property type="match status" value="1"/>
</dbReference>
<evidence type="ECO:0000256" key="6">
    <source>
        <dbReference type="ARBA" id="ARBA00022670"/>
    </source>
</evidence>
<dbReference type="SMART" id="SM00936">
    <property type="entry name" value="PBP5_C"/>
    <property type="match status" value="1"/>
</dbReference>
<keyword evidence="11" id="KW-0961">Cell wall biogenesis/degradation</keyword>
<dbReference type="Gene3D" id="3.40.710.10">
    <property type="entry name" value="DD-peptidase/beta-lactamase superfamily"/>
    <property type="match status" value="1"/>
</dbReference>
<feature type="signal peptide" evidence="14">
    <location>
        <begin position="1"/>
        <end position="18"/>
    </location>
</feature>
<dbReference type="Pfam" id="PF00768">
    <property type="entry name" value="Peptidase_S11"/>
    <property type="match status" value="1"/>
</dbReference>
<dbReference type="EC" id="3.4.16.4" evidence="4"/>
<evidence type="ECO:0000256" key="2">
    <source>
        <dbReference type="ARBA" id="ARBA00004752"/>
    </source>
</evidence>
<sequence length="379" mass="42183">MRLLSVLFFTVWASVAQAAVIVPKAPDLDATAYILLDADSGEILVEHNADEQLPPASLTKMMTSYIAVHELELGNVNENTLVPISEKAWRKGGSKMFVRVGTQVPLIDLLRGIIVQSGNDASVAVAEYFAGSEDAFAEWMNQYAARFGMNNTHFVNATGWPAENHLTTARDLATLSLRIVKDHPHYYSLYAEKYFEYNNIRQPNRNKLLWRDPSVDGLKTGHTDEAGFCLAASAVKENTRLIAVVMGTRSEEARARETQKLLAYGFRYFETRKVYSAGDSLKTSKVWLGKSAELNIGIEDELYLTLPRGLKGELDVNIVTEDFLEAPISKGQVVGRLVLSQEGEVRAERPLIALNDVEEAGFFGRLWGSIKLFFARLFA</sequence>
<dbReference type="EMBL" id="JAEDAH010000001">
    <property type="protein sequence ID" value="MCA6062000.1"/>
    <property type="molecule type" value="Genomic_DNA"/>
</dbReference>
<dbReference type="InterPro" id="IPR012338">
    <property type="entry name" value="Beta-lactam/transpept-like"/>
</dbReference>
<organism evidence="16 17">
    <name type="scientific">Thalassolituus marinus</name>
    <dbReference type="NCBI Taxonomy" id="671053"/>
    <lineage>
        <taxon>Bacteria</taxon>
        <taxon>Pseudomonadati</taxon>
        <taxon>Pseudomonadota</taxon>
        <taxon>Gammaproteobacteria</taxon>
        <taxon>Oceanospirillales</taxon>
        <taxon>Oceanospirillaceae</taxon>
        <taxon>Thalassolituus</taxon>
    </lineage>
</organism>
<protein>
    <recommendedName>
        <fullName evidence="4">serine-type D-Ala-D-Ala carboxypeptidase</fullName>
        <ecNumber evidence="4">3.4.16.4</ecNumber>
    </recommendedName>
</protein>
<dbReference type="RefSeq" id="WP_225670419.1">
    <property type="nucleotide sequence ID" value="NZ_JAEDAH010000001.1"/>
</dbReference>
<dbReference type="PANTHER" id="PTHR21581:SF6">
    <property type="entry name" value="TRAFFICKING PROTEIN PARTICLE COMPLEX SUBUNIT 12"/>
    <property type="match status" value="1"/>
</dbReference>
<feature type="chain" id="PRO_5047058547" description="serine-type D-Ala-D-Ala carboxypeptidase" evidence="14">
    <location>
        <begin position="19"/>
        <end position="379"/>
    </location>
</feature>
<evidence type="ECO:0000256" key="3">
    <source>
        <dbReference type="ARBA" id="ARBA00007164"/>
    </source>
</evidence>
<evidence type="ECO:0000256" key="7">
    <source>
        <dbReference type="ARBA" id="ARBA00022729"/>
    </source>
</evidence>
<proteinExistence type="inferred from homology"/>
<evidence type="ECO:0000256" key="5">
    <source>
        <dbReference type="ARBA" id="ARBA00022645"/>
    </source>
</evidence>
<evidence type="ECO:0000256" key="1">
    <source>
        <dbReference type="ARBA" id="ARBA00003217"/>
    </source>
</evidence>
<reference evidence="16 17" key="1">
    <citation type="submission" date="2020-12" db="EMBL/GenBank/DDBJ databases">
        <title>Novel Thalassolituus-related marine hydrocarbonoclastic bacteria mediated algae-derived hydrocarbons mineralization in twilight zone of the northern South China Sea.</title>
        <authorList>
            <person name="Dong C."/>
        </authorList>
    </citation>
    <scope>NUCLEOTIDE SEQUENCE [LARGE SCALE GENOMIC DNA]</scope>
    <source>
        <strain evidence="16 17">IMCC1826</strain>
    </source>
</reference>
<dbReference type="InterPro" id="IPR012907">
    <property type="entry name" value="Peptidase_S11_C"/>
</dbReference>
<keyword evidence="5 16" id="KW-0121">Carboxypeptidase</keyword>
<comment type="pathway">
    <text evidence="2">Cell wall biogenesis; peptidoglycan biosynthesis.</text>
</comment>
<dbReference type="SUPFAM" id="SSF56601">
    <property type="entry name" value="beta-lactamase/transpeptidase-like"/>
    <property type="match status" value="1"/>
</dbReference>
<evidence type="ECO:0000256" key="10">
    <source>
        <dbReference type="ARBA" id="ARBA00022984"/>
    </source>
</evidence>
<gene>
    <name evidence="16" type="ORF">I9W95_00105</name>
</gene>
<evidence type="ECO:0000259" key="15">
    <source>
        <dbReference type="SMART" id="SM00936"/>
    </source>
</evidence>
<dbReference type="Proteomes" id="UP000714380">
    <property type="component" value="Unassembled WGS sequence"/>
</dbReference>
<keyword evidence="7 14" id="KW-0732">Signal</keyword>
<comment type="similarity">
    <text evidence="3 13">Belongs to the peptidase S11 family.</text>
</comment>